<evidence type="ECO:0000313" key="2">
    <source>
        <dbReference type="EMBL" id="MPC22771.1"/>
    </source>
</evidence>
<keyword evidence="1" id="KW-0812">Transmembrane</keyword>
<name>A0A5B7DMG1_PORTR</name>
<accession>A0A5B7DMG1</accession>
<gene>
    <name evidence="2" type="ORF">E2C01_015796</name>
</gene>
<proteinExistence type="predicted"/>
<dbReference type="EMBL" id="VSRR010001123">
    <property type="protein sequence ID" value="MPC22771.1"/>
    <property type="molecule type" value="Genomic_DNA"/>
</dbReference>
<comment type="caution">
    <text evidence="2">The sequence shown here is derived from an EMBL/GenBank/DDBJ whole genome shotgun (WGS) entry which is preliminary data.</text>
</comment>
<sequence>MALYFSQDKNALINNKKEPMTFFFTIFTADLPLLLQVTAQVLGLKHRPLGPRHSVYLPAPHETLELDLVVQDYRQSSQEKINKRKKVRKFNNILMTAGIYFIILCSFYTQ</sequence>
<reference evidence="2 3" key="1">
    <citation type="submission" date="2019-05" db="EMBL/GenBank/DDBJ databases">
        <title>Another draft genome of Portunus trituberculatus and its Hox gene families provides insights of decapod evolution.</title>
        <authorList>
            <person name="Jeong J.-H."/>
            <person name="Song I."/>
            <person name="Kim S."/>
            <person name="Choi T."/>
            <person name="Kim D."/>
            <person name="Ryu S."/>
            <person name="Kim W."/>
        </authorList>
    </citation>
    <scope>NUCLEOTIDE SEQUENCE [LARGE SCALE GENOMIC DNA]</scope>
    <source>
        <tissue evidence="2">Muscle</tissue>
    </source>
</reference>
<dbReference type="AlphaFoldDB" id="A0A5B7DMG1"/>
<protein>
    <submittedName>
        <fullName evidence="2">Uncharacterized protein</fullName>
    </submittedName>
</protein>
<organism evidence="2 3">
    <name type="scientific">Portunus trituberculatus</name>
    <name type="common">Swimming crab</name>
    <name type="synonym">Neptunus trituberculatus</name>
    <dbReference type="NCBI Taxonomy" id="210409"/>
    <lineage>
        <taxon>Eukaryota</taxon>
        <taxon>Metazoa</taxon>
        <taxon>Ecdysozoa</taxon>
        <taxon>Arthropoda</taxon>
        <taxon>Crustacea</taxon>
        <taxon>Multicrustacea</taxon>
        <taxon>Malacostraca</taxon>
        <taxon>Eumalacostraca</taxon>
        <taxon>Eucarida</taxon>
        <taxon>Decapoda</taxon>
        <taxon>Pleocyemata</taxon>
        <taxon>Brachyura</taxon>
        <taxon>Eubrachyura</taxon>
        <taxon>Portunoidea</taxon>
        <taxon>Portunidae</taxon>
        <taxon>Portuninae</taxon>
        <taxon>Portunus</taxon>
    </lineage>
</organism>
<keyword evidence="3" id="KW-1185">Reference proteome</keyword>
<feature type="transmembrane region" description="Helical" evidence="1">
    <location>
        <begin position="90"/>
        <end position="109"/>
    </location>
</feature>
<evidence type="ECO:0000313" key="3">
    <source>
        <dbReference type="Proteomes" id="UP000324222"/>
    </source>
</evidence>
<feature type="transmembrane region" description="Helical" evidence="1">
    <location>
        <begin position="20"/>
        <end position="44"/>
    </location>
</feature>
<keyword evidence="1" id="KW-0472">Membrane</keyword>
<keyword evidence="1" id="KW-1133">Transmembrane helix</keyword>
<evidence type="ECO:0000256" key="1">
    <source>
        <dbReference type="SAM" id="Phobius"/>
    </source>
</evidence>
<dbReference type="Proteomes" id="UP000324222">
    <property type="component" value="Unassembled WGS sequence"/>
</dbReference>